<accession>A0A9D1Z187</accession>
<dbReference type="InterPro" id="IPR052519">
    <property type="entry name" value="Euk-type_GlcNAc_Kinase"/>
</dbReference>
<gene>
    <name evidence="1" type="ORF">H9828_09310</name>
</gene>
<protein>
    <submittedName>
        <fullName evidence="1">ATPase</fullName>
    </submittedName>
</protein>
<proteinExistence type="predicted"/>
<reference evidence="1" key="2">
    <citation type="submission" date="2021-04" db="EMBL/GenBank/DDBJ databases">
        <authorList>
            <person name="Gilroy R."/>
        </authorList>
    </citation>
    <scope>NUCLEOTIDE SEQUENCE</scope>
    <source>
        <strain evidence="1">5134</strain>
    </source>
</reference>
<evidence type="ECO:0000313" key="2">
    <source>
        <dbReference type="Proteomes" id="UP000886844"/>
    </source>
</evidence>
<reference evidence="1" key="1">
    <citation type="journal article" date="2021" name="PeerJ">
        <title>Extensive microbial diversity within the chicken gut microbiome revealed by metagenomics and culture.</title>
        <authorList>
            <person name="Gilroy R."/>
            <person name="Ravi A."/>
            <person name="Getino M."/>
            <person name="Pursley I."/>
            <person name="Horton D.L."/>
            <person name="Alikhan N.F."/>
            <person name="Baker D."/>
            <person name="Gharbi K."/>
            <person name="Hall N."/>
            <person name="Watson M."/>
            <person name="Adriaenssens E.M."/>
            <person name="Foster-Nyarko E."/>
            <person name="Jarju S."/>
            <person name="Secka A."/>
            <person name="Antonio M."/>
            <person name="Oren A."/>
            <person name="Chaudhuri R.R."/>
            <person name="La Ragione R."/>
            <person name="Hildebrand F."/>
            <person name="Pallen M.J."/>
        </authorList>
    </citation>
    <scope>NUCLEOTIDE SEQUENCE</scope>
    <source>
        <strain evidence="1">5134</strain>
    </source>
</reference>
<dbReference type="Gene3D" id="3.30.420.40">
    <property type="match status" value="2"/>
</dbReference>
<dbReference type="AlphaFoldDB" id="A0A9D1Z187"/>
<dbReference type="SUPFAM" id="SSF53067">
    <property type="entry name" value="Actin-like ATPase domain"/>
    <property type="match status" value="2"/>
</dbReference>
<organism evidence="1 2">
    <name type="scientific">Candidatus Alistipes intestinigallinarum</name>
    <dbReference type="NCBI Taxonomy" id="2838440"/>
    <lineage>
        <taxon>Bacteria</taxon>
        <taxon>Pseudomonadati</taxon>
        <taxon>Bacteroidota</taxon>
        <taxon>Bacteroidia</taxon>
        <taxon>Bacteroidales</taxon>
        <taxon>Rikenellaceae</taxon>
        <taxon>Alistipes</taxon>
    </lineage>
</organism>
<comment type="caution">
    <text evidence="1">The sequence shown here is derived from an EMBL/GenBank/DDBJ whole genome shotgun (WGS) entry which is preliminary data.</text>
</comment>
<dbReference type="CDD" id="cd24079">
    <property type="entry name" value="ASKHA_NBD_PG1100-like"/>
    <property type="match status" value="1"/>
</dbReference>
<evidence type="ECO:0000313" key="1">
    <source>
        <dbReference type="EMBL" id="HIY69599.1"/>
    </source>
</evidence>
<dbReference type="Gene3D" id="1.10.720.160">
    <property type="match status" value="1"/>
</dbReference>
<name>A0A9D1Z187_9BACT</name>
<dbReference type="InterPro" id="IPR043129">
    <property type="entry name" value="ATPase_NBD"/>
</dbReference>
<sequence length="283" mass="30678">MILLADSGSTQCTWIADDGVRMRTLRTRGINAVQHSDEQILSSLAELPRLGTVAAVRFYGAGCGRSFPETSERLRQLLAHHFGTQEVTVESDLTGAARALWGHGEGIACILGTGSNSCLCRGGEIVRQVPPLGYILGDEGSGAALGRGLLNGIFKGHIPLRDEFLTETGLSYEEIIRRVYREPFANRFLASFAPFVRAHTACPEVRGMVIGAFREFARRNLSRYPAGIPVACVGGVAAHFEELLREALAAEGYSVKTIVESPAEGLAAYHHGEQNHRTEFGIR</sequence>
<dbReference type="EMBL" id="DXDA01000069">
    <property type="protein sequence ID" value="HIY69599.1"/>
    <property type="molecule type" value="Genomic_DNA"/>
</dbReference>
<dbReference type="PANTHER" id="PTHR43190">
    <property type="entry name" value="N-ACETYL-D-GLUCOSAMINE KINASE"/>
    <property type="match status" value="1"/>
</dbReference>
<dbReference type="Proteomes" id="UP000886844">
    <property type="component" value="Unassembled WGS sequence"/>
</dbReference>
<dbReference type="PANTHER" id="PTHR43190:SF3">
    <property type="entry name" value="N-ACETYL-D-GLUCOSAMINE KINASE"/>
    <property type="match status" value="1"/>
</dbReference>